<feature type="transmembrane region" description="Helical" evidence="1">
    <location>
        <begin position="28"/>
        <end position="52"/>
    </location>
</feature>
<feature type="domain" description="DUF58" evidence="2">
    <location>
        <begin position="198"/>
        <end position="382"/>
    </location>
</feature>
<keyword evidence="4" id="KW-1185">Reference proteome</keyword>
<dbReference type="Pfam" id="PF01882">
    <property type="entry name" value="DUF58"/>
    <property type="match status" value="1"/>
</dbReference>
<dbReference type="AlphaFoldDB" id="A0A0N0XJ89"/>
<dbReference type="InterPro" id="IPR036465">
    <property type="entry name" value="vWFA_dom_sf"/>
</dbReference>
<dbReference type="EMBL" id="LAQT01000008">
    <property type="protein sequence ID" value="KPC53071.1"/>
    <property type="molecule type" value="Genomic_DNA"/>
</dbReference>
<dbReference type="PANTHER" id="PTHR33608">
    <property type="entry name" value="BLL2464 PROTEIN"/>
    <property type="match status" value="1"/>
</dbReference>
<evidence type="ECO:0000259" key="2">
    <source>
        <dbReference type="Pfam" id="PF01882"/>
    </source>
</evidence>
<organism evidence="3 4">
    <name type="scientific">Amantichitinum ursilacus</name>
    <dbReference type="NCBI Taxonomy" id="857265"/>
    <lineage>
        <taxon>Bacteria</taxon>
        <taxon>Pseudomonadati</taxon>
        <taxon>Pseudomonadota</taxon>
        <taxon>Betaproteobacteria</taxon>
        <taxon>Neisseriales</taxon>
        <taxon>Chitinibacteraceae</taxon>
        <taxon>Amantichitinum</taxon>
    </lineage>
</organism>
<dbReference type="SUPFAM" id="SSF53300">
    <property type="entry name" value="vWA-like"/>
    <property type="match status" value="1"/>
</dbReference>
<evidence type="ECO:0000256" key="1">
    <source>
        <dbReference type="SAM" id="Phobius"/>
    </source>
</evidence>
<sequence length="435" mass="48557">MIPARRLLALTALLAVLGLPLPWLNWPVLLALWAALVGVLALAALTDAWLLWRMPQLDVTRTVMPAWSLGRWQQVALRCSGASRAVRVALFDHYPDDCEVQGLPLQLALTPGEWQQAGYQIKALRRGDHAFGRAELRLSSALGLVERRQWTAAAQTVRVYPDYASVAGYALLATDQRLNRMGVVRKRQRGEGTDFHQLREYRDGDSMRAVDWKATARNGRLISRDYQEERDQQVVLLLDCGRRMQALDGGQAHFDHALNAAILLAWVALRQGDAVGLQTFAGPERWLAPLKTTGSLNRILNGVYDLQPGLQTSDYLQAAQALMGRLRKRALVVIVTNLRDEDNETLLPALKLLRGQHRVMVASLRETALDTVAAAPVLGFEDALRFGATQDYLRQRRESFARLRVHGTDAIDVLPGELARVLVEHYLALKKAGRL</sequence>
<evidence type="ECO:0000313" key="3">
    <source>
        <dbReference type="EMBL" id="KPC53071.1"/>
    </source>
</evidence>
<proteinExistence type="predicted"/>
<name>A0A0N0XJ89_9NEIS</name>
<dbReference type="Proteomes" id="UP000037939">
    <property type="component" value="Unassembled WGS sequence"/>
</dbReference>
<keyword evidence="1" id="KW-0812">Transmembrane</keyword>
<dbReference type="InterPro" id="IPR002881">
    <property type="entry name" value="DUF58"/>
</dbReference>
<dbReference type="STRING" id="857265.WG78_11290"/>
<reference evidence="3 4" key="1">
    <citation type="submission" date="2015-07" db="EMBL/GenBank/DDBJ databases">
        <title>Draft genome sequence of the Amantichitinum ursilacus IGB-41, a new chitin-degrading bacterium.</title>
        <authorList>
            <person name="Kirstahler P."/>
            <person name="Guenther M."/>
            <person name="Grumaz C."/>
            <person name="Rupp S."/>
            <person name="Zibek S."/>
            <person name="Sohn K."/>
        </authorList>
    </citation>
    <scope>NUCLEOTIDE SEQUENCE [LARGE SCALE GENOMIC DNA]</scope>
    <source>
        <strain evidence="3 4">IGB-41</strain>
    </source>
</reference>
<gene>
    <name evidence="3" type="ORF">WG78_11290</name>
</gene>
<accession>A0A0N0XJ89</accession>
<comment type="caution">
    <text evidence="3">The sequence shown here is derived from an EMBL/GenBank/DDBJ whole genome shotgun (WGS) entry which is preliminary data.</text>
</comment>
<evidence type="ECO:0000313" key="4">
    <source>
        <dbReference type="Proteomes" id="UP000037939"/>
    </source>
</evidence>
<keyword evidence="1" id="KW-0472">Membrane</keyword>
<keyword evidence="1" id="KW-1133">Transmembrane helix</keyword>
<protein>
    <recommendedName>
        <fullName evidence="2">DUF58 domain-containing protein</fullName>
    </recommendedName>
</protein>
<dbReference type="PANTHER" id="PTHR33608:SF3">
    <property type="entry name" value="SLR2013 PROTEIN"/>
    <property type="match status" value="1"/>
</dbReference>
<dbReference type="Gene3D" id="3.40.50.410">
    <property type="entry name" value="von Willebrand factor, type A domain"/>
    <property type="match status" value="1"/>
</dbReference>